<dbReference type="Proteomes" id="UP000186817">
    <property type="component" value="Unassembled WGS sequence"/>
</dbReference>
<comment type="caution">
    <text evidence="2">The sequence shown here is derived from an EMBL/GenBank/DDBJ whole genome shotgun (WGS) entry which is preliminary data.</text>
</comment>
<evidence type="ECO:0000313" key="2">
    <source>
        <dbReference type="EMBL" id="OLP92134.1"/>
    </source>
</evidence>
<reference evidence="2 3" key="1">
    <citation type="submission" date="2016-02" db="EMBL/GenBank/DDBJ databases">
        <title>Genome analysis of coral dinoflagellate symbionts highlights evolutionary adaptations to a symbiotic lifestyle.</title>
        <authorList>
            <person name="Aranda M."/>
            <person name="Li Y."/>
            <person name="Liew Y.J."/>
            <person name="Baumgarten S."/>
            <person name="Simakov O."/>
            <person name="Wilson M."/>
            <person name="Piel J."/>
            <person name="Ashoor H."/>
            <person name="Bougouffa S."/>
            <person name="Bajic V.B."/>
            <person name="Ryu T."/>
            <person name="Ravasi T."/>
            <person name="Bayer T."/>
            <person name="Micklem G."/>
            <person name="Kim H."/>
            <person name="Bhak J."/>
            <person name="Lajeunesse T.C."/>
            <person name="Voolstra C.R."/>
        </authorList>
    </citation>
    <scope>NUCLEOTIDE SEQUENCE [LARGE SCALE GENOMIC DNA]</scope>
    <source>
        <strain evidence="2 3">CCMP2467</strain>
    </source>
</reference>
<evidence type="ECO:0000313" key="3">
    <source>
        <dbReference type="Proteomes" id="UP000186817"/>
    </source>
</evidence>
<gene>
    <name evidence="2" type="ORF">AK812_SmicGene26088</name>
</gene>
<keyword evidence="3" id="KW-1185">Reference proteome</keyword>
<name>A0A1Q9DAA9_SYMMI</name>
<evidence type="ECO:0000256" key="1">
    <source>
        <dbReference type="SAM" id="MobiDB-lite"/>
    </source>
</evidence>
<accession>A0A1Q9DAA9</accession>
<protein>
    <submittedName>
        <fullName evidence="2">Uncharacterized protein</fullName>
    </submittedName>
</protein>
<organism evidence="2 3">
    <name type="scientific">Symbiodinium microadriaticum</name>
    <name type="common">Dinoflagellate</name>
    <name type="synonym">Zooxanthella microadriatica</name>
    <dbReference type="NCBI Taxonomy" id="2951"/>
    <lineage>
        <taxon>Eukaryota</taxon>
        <taxon>Sar</taxon>
        <taxon>Alveolata</taxon>
        <taxon>Dinophyceae</taxon>
        <taxon>Suessiales</taxon>
        <taxon>Symbiodiniaceae</taxon>
        <taxon>Symbiodinium</taxon>
    </lineage>
</organism>
<feature type="compositionally biased region" description="Low complexity" evidence="1">
    <location>
        <begin position="608"/>
        <end position="631"/>
    </location>
</feature>
<proteinExistence type="predicted"/>
<dbReference type="OrthoDB" id="440916at2759"/>
<sequence length="1267" mass="144257">MADFPGAHIPGLVRELGGQDGSLTFDEAVVQTTGQGLKLKHETRPITINRPDGDVKLGDLPVRFLESTSGKLEQFCDAVQHVKINVTSDYFQNVIVKECATSNYKGLPEPFRLRKEPQVPYTMQLIILTALPPDDVPADTSETYVHVFKHVYLHKNKVIAKECMNMCYGIGLKFDWGTHTRQGLVGLTYMMDRMGGKQIRNWILQPKFEKKVTMDQSARDAGYRFIREDGPKSNNRNQFMEWTDTQIHTAGSPIENWQEAKVVTALNNYMRGRQNAKSLEYWPFTLKSLVPWFSDEILFQMLGSLRQHAITWIGKTRTGKSLASKTVAFCQSKVEINEAGRDDLIPSIITAKHLDFFKAEPLCKYKPGIFDDGMLQKMEEDATVWARYSSAYFEQGASRQACNNPYDRGVDDEQVKEMRASNIWEIKHKDFMKLIQPSFACIDEAEDMDAIIARTHIIIITDHGIYWRLAHPQHRTVPFVQWPENEPHDLLIPSQKDIFRSYKKDPFKHTPPPSFHADMVWSQEVLQRLLRGESIPRAITIRPGRSLFGDIEPQRELRPELIGESETAVRVKKEKVSNVFQTLKRTGPVLIDLDSPIQKRIRAACTSPTATSASAAAPASSSAEPSRSTQAAYPPQNPDFLQARDEEHELAEVREPDSLELQLEHLIDQEKPEDIHNGGAGDDMDIAEESDVAAGHHLLGGLFAGQVVRDVCGLQVLRWFGFPVEFEMDGPFSVLQLNGMIRKFQVQFVPVKSQSVFKDGMYLCHKQNHFTGVRSLEGYVRRFDNETEYVCNVSYLQTLADDSSTTLFRLVPGEEKFVHRLCDLSGGAGQVFSRSRRAAREQRKVLMCPCQTCVIPGCSGSLIEKTDKQLEAICYTLSGPVEVIHQSKQCTARNCRATYGYNFRWEEGKKINVLSIKDFADGMLFVNAKKGFSLQYLQYHEELVFRGHLSTRAIEHAYNEVFGDEDDQVVTALRKLHQTAMFYHVALQEFEVLGLHMTLVLDDEVTDKALDIYSAYCHATLFPPSSRSKVKCLVGDGHLALRARCEDGPCKRAGRPRKNTQPIGKHSNGWFMCCDPTSGRIVSLMVMHEPECNEYVTKSLESILWLYPKCTCFVYDRACSFVNKSARTNEAFEQIQDYIVDWFHAYGHAKDCHRKRLGRIIQGVNTSICEQVFAWFRHFSTNFNELRGNRHRFIILYMAKRHNQAIENNTAVYLRPIAHPASVRSTPYGCSKKQVKKSKTNVKKVISRKTSKGKYNRGIMKRVSMKK</sequence>
<dbReference type="EMBL" id="LSRX01000634">
    <property type="protein sequence ID" value="OLP92134.1"/>
    <property type="molecule type" value="Genomic_DNA"/>
</dbReference>
<dbReference type="AlphaFoldDB" id="A0A1Q9DAA9"/>
<feature type="region of interest" description="Disordered" evidence="1">
    <location>
        <begin position="608"/>
        <end position="639"/>
    </location>
</feature>